<dbReference type="EMBL" id="OC918618">
    <property type="protein sequence ID" value="CAD7649735.1"/>
    <property type="molecule type" value="Genomic_DNA"/>
</dbReference>
<dbReference type="Gene3D" id="1.10.510.10">
    <property type="entry name" value="Transferase(Phosphotransferase) domain 1"/>
    <property type="match status" value="1"/>
</dbReference>
<dbReference type="Proteomes" id="UP000728032">
    <property type="component" value="Unassembled WGS sequence"/>
</dbReference>
<accession>A0A7R9LXS5</accession>
<evidence type="ECO:0000313" key="8">
    <source>
        <dbReference type="EMBL" id="CAD7649735.1"/>
    </source>
</evidence>
<dbReference type="PANTHER" id="PTHR11042:SF91">
    <property type="entry name" value="EUKARYOTIC TRANSLATION INITIATION FACTOR 2-ALPHA KINASE"/>
    <property type="match status" value="1"/>
</dbReference>
<dbReference type="PROSITE" id="PS50011">
    <property type="entry name" value="PROTEIN_KINASE_DOM"/>
    <property type="match status" value="1"/>
</dbReference>
<dbReference type="InterPro" id="IPR009091">
    <property type="entry name" value="RCC1/BLIP-II"/>
</dbReference>
<evidence type="ECO:0000256" key="2">
    <source>
        <dbReference type="ARBA" id="ARBA00022741"/>
    </source>
</evidence>
<dbReference type="Pfam" id="PF00069">
    <property type="entry name" value="Pkinase"/>
    <property type="match status" value="1"/>
</dbReference>
<dbReference type="AlphaFoldDB" id="A0A7R9LXS5"/>
<protein>
    <recommendedName>
        <fullName evidence="7">Protein kinase domain-containing protein</fullName>
    </recommendedName>
</protein>
<feature type="domain" description="Protein kinase" evidence="7">
    <location>
        <begin position="163"/>
        <end position="409"/>
    </location>
</feature>
<evidence type="ECO:0000256" key="3">
    <source>
        <dbReference type="ARBA" id="ARBA00022777"/>
    </source>
</evidence>
<dbReference type="Pfam" id="PF13540">
    <property type="entry name" value="RCC1_2"/>
    <property type="match status" value="1"/>
</dbReference>
<evidence type="ECO:0000259" key="7">
    <source>
        <dbReference type="PROSITE" id="PS50011"/>
    </source>
</evidence>
<dbReference type="GO" id="GO:0005524">
    <property type="term" value="F:ATP binding"/>
    <property type="evidence" value="ECO:0007669"/>
    <property type="project" value="UniProtKB-KW"/>
</dbReference>
<dbReference type="InterPro" id="IPR000408">
    <property type="entry name" value="Reg_chr_condens"/>
</dbReference>
<keyword evidence="2" id="KW-0547">Nucleotide-binding</keyword>
<dbReference type="PANTHER" id="PTHR11042">
    <property type="entry name" value="EUKARYOTIC TRANSLATION INITIATION FACTOR 2-ALPHA KINASE EIF2-ALPHA KINASE -RELATED"/>
    <property type="match status" value="1"/>
</dbReference>
<dbReference type="GO" id="GO:0005634">
    <property type="term" value="C:nucleus"/>
    <property type="evidence" value="ECO:0007669"/>
    <property type="project" value="TreeGrafter"/>
</dbReference>
<reference evidence="8" key="1">
    <citation type="submission" date="2020-11" db="EMBL/GenBank/DDBJ databases">
        <authorList>
            <person name="Tran Van P."/>
        </authorList>
    </citation>
    <scope>NUCLEOTIDE SEQUENCE</scope>
</reference>
<dbReference type="SUPFAM" id="SSF56112">
    <property type="entry name" value="Protein kinase-like (PK-like)"/>
    <property type="match status" value="1"/>
</dbReference>
<evidence type="ECO:0000256" key="6">
    <source>
        <dbReference type="PROSITE-ProRule" id="PRU00235"/>
    </source>
</evidence>
<keyword evidence="3" id="KW-0418">Kinase</keyword>
<dbReference type="GO" id="GO:0004694">
    <property type="term" value="F:eukaryotic translation initiation factor 2alpha kinase activity"/>
    <property type="evidence" value="ECO:0007669"/>
    <property type="project" value="TreeGrafter"/>
</dbReference>
<gene>
    <name evidence="8" type="ORF">ONB1V03_LOCUS7440</name>
</gene>
<dbReference type="EMBL" id="CAJPVJ010003793">
    <property type="protein sequence ID" value="CAG2167946.1"/>
    <property type="molecule type" value="Genomic_DNA"/>
</dbReference>
<evidence type="ECO:0000313" key="9">
    <source>
        <dbReference type="Proteomes" id="UP000728032"/>
    </source>
</evidence>
<name>A0A7R9LXS5_9ACAR</name>
<dbReference type="OrthoDB" id="5337378at2759"/>
<dbReference type="InterPro" id="IPR050339">
    <property type="entry name" value="CC_SR_Kinase"/>
</dbReference>
<dbReference type="InterPro" id="IPR008271">
    <property type="entry name" value="Ser/Thr_kinase_AS"/>
</dbReference>
<sequence length="409" mass="46110">MSLFAADAALGSIINNFTIFAKVPDTLKQQIKLFYVFDDGVGHNVVFVTSDDSVYGMGINVDGELGFDNIGPVESARLMSGLCQQNIRKFFHGSLFVLAIDERSRIYSFGHLSWVPQDDGQLGRDTSGDDFYKPTLLPYFSNGNIKISQVSCGNVHTLILAANGQVHGWGGNKHGQVGCGKLDSDNVSDPKIIVFPDGHQNIKLSRQKRILTRLDAKSKENILNEASNLITLRNEFSTDYQMYVIDYVNSWLENDCLYIEMELCYDSLKNFLKVLQSVSETESESGFRIRMGFEILIELTECVQYLHDHHIIHRDLKPDNVLIARHIQMNQTRYLKLCDLGVSKDFRNLDSFSMSAVQQTQEVGSPDYMAPEAEEDSYNHKIDIYSLALIGAEIFGFNKKNITQGKKLD</sequence>
<feature type="repeat" description="RCC1" evidence="6">
    <location>
        <begin position="104"/>
        <end position="163"/>
    </location>
</feature>
<dbReference type="SUPFAM" id="SSF50985">
    <property type="entry name" value="RCC1/BLIP-II"/>
    <property type="match status" value="1"/>
</dbReference>
<dbReference type="Gene3D" id="2.130.10.30">
    <property type="entry name" value="Regulator of chromosome condensation 1/beta-lactamase-inhibitor protein II"/>
    <property type="match status" value="1"/>
</dbReference>
<dbReference type="GO" id="GO:0005737">
    <property type="term" value="C:cytoplasm"/>
    <property type="evidence" value="ECO:0007669"/>
    <property type="project" value="TreeGrafter"/>
</dbReference>
<dbReference type="SMART" id="SM00220">
    <property type="entry name" value="S_TKc"/>
    <property type="match status" value="1"/>
</dbReference>
<dbReference type="InterPro" id="IPR011009">
    <property type="entry name" value="Kinase-like_dom_sf"/>
</dbReference>
<keyword evidence="9" id="KW-1185">Reference proteome</keyword>
<organism evidence="8">
    <name type="scientific">Oppiella nova</name>
    <dbReference type="NCBI Taxonomy" id="334625"/>
    <lineage>
        <taxon>Eukaryota</taxon>
        <taxon>Metazoa</taxon>
        <taxon>Ecdysozoa</taxon>
        <taxon>Arthropoda</taxon>
        <taxon>Chelicerata</taxon>
        <taxon>Arachnida</taxon>
        <taxon>Acari</taxon>
        <taxon>Acariformes</taxon>
        <taxon>Sarcoptiformes</taxon>
        <taxon>Oribatida</taxon>
        <taxon>Brachypylina</taxon>
        <taxon>Oppioidea</taxon>
        <taxon>Oppiidae</taxon>
        <taxon>Oppiella</taxon>
    </lineage>
</organism>
<keyword evidence="1" id="KW-0808">Transferase</keyword>
<evidence type="ECO:0000256" key="5">
    <source>
        <dbReference type="ARBA" id="ARBA00037982"/>
    </source>
</evidence>
<dbReference type="PROSITE" id="PS50012">
    <property type="entry name" value="RCC1_3"/>
    <property type="match status" value="1"/>
</dbReference>
<evidence type="ECO:0000256" key="1">
    <source>
        <dbReference type="ARBA" id="ARBA00022679"/>
    </source>
</evidence>
<dbReference type="InterPro" id="IPR000719">
    <property type="entry name" value="Prot_kinase_dom"/>
</dbReference>
<proteinExistence type="inferred from homology"/>
<dbReference type="PROSITE" id="PS00108">
    <property type="entry name" value="PROTEIN_KINASE_ST"/>
    <property type="match status" value="1"/>
</dbReference>
<evidence type="ECO:0000256" key="4">
    <source>
        <dbReference type="ARBA" id="ARBA00022840"/>
    </source>
</evidence>
<comment type="similarity">
    <text evidence="5">Belongs to the protein kinase superfamily. Ser/Thr protein kinase family. GCN2 subfamily.</text>
</comment>
<keyword evidence="4" id="KW-0067">ATP-binding</keyword>